<dbReference type="SUPFAM" id="SSF54637">
    <property type="entry name" value="Thioesterase/thiol ester dehydrase-isomerase"/>
    <property type="match status" value="1"/>
</dbReference>
<comment type="caution">
    <text evidence="3">The sequence shown here is derived from an EMBL/GenBank/DDBJ whole genome shotgun (WGS) entry which is preliminary data.</text>
</comment>
<accession>A0ABV4UKF2</accession>
<evidence type="ECO:0000313" key="3">
    <source>
        <dbReference type="EMBL" id="MFB0834090.1"/>
    </source>
</evidence>
<sequence>MNGIDFTQLEVGQPIGSTTVRVNRADLVRYAGASGDFNPIHWNERFAVEVGLPGVIAHGMFTMGAAVQLVTDWIGDPACIVDYQTRFTKPVLVEDPPGTNPTDHPGTEVTVAGTIGKLDADARTARVDLAVAVGEQKVLVKAQALVQF</sequence>
<dbReference type="PRINTS" id="PR01483">
    <property type="entry name" value="FASYNTHASE"/>
</dbReference>
<reference evidence="3 4" key="1">
    <citation type="submission" date="2024-09" db="EMBL/GenBank/DDBJ databases">
        <authorList>
            <person name="Salinas-Garcia M.A."/>
            <person name="Prieme A."/>
        </authorList>
    </citation>
    <scope>NUCLEOTIDE SEQUENCE [LARGE SCALE GENOMIC DNA]</scope>
    <source>
        <strain evidence="3 4">DSM 21081</strain>
    </source>
</reference>
<dbReference type="Gene3D" id="3.10.129.10">
    <property type="entry name" value="Hotdog Thioesterase"/>
    <property type="match status" value="1"/>
</dbReference>
<protein>
    <submittedName>
        <fullName evidence="3">MaoC family dehydratase</fullName>
    </submittedName>
</protein>
<proteinExistence type="inferred from homology"/>
<dbReference type="Proteomes" id="UP001575652">
    <property type="component" value="Unassembled WGS sequence"/>
</dbReference>
<dbReference type="Pfam" id="PF01575">
    <property type="entry name" value="MaoC_dehydratas"/>
    <property type="match status" value="1"/>
</dbReference>
<dbReference type="RefSeq" id="WP_373971256.1">
    <property type="nucleotide sequence ID" value="NZ_JBHDLJ010000003.1"/>
</dbReference>
<dbReference type="PANTHER" id="PTHR43841">
    <property type="entry name" value="3-HYDROXYACYL-THIOESTER DEHYDRATASE HTDX-RELATED"/>
    <property type="match status" value="1"/>
</dbReference>
<name>A0ABV4UKF2_9MICC</name>
<dbReference type="CDD" id="cd03453">
    <property type="entry name" value="SAV4209_like"/>
    <property type="match status" value="1"/>
</dbReference>
<dbReference type="EMBL" id="JBHDLJ010000003">
    <property type="protein sequence ID" value="MFB0834090.1"/>
    <property type="molecule type" value="Genomic_DNA"/>
</dbReference>
<comment type="similarity">
    <text evidence="1">Belongs to the enoyl-CoA hydratase/isomerase family.</text>
</comment>
<organism evidence="3 4">
    <name type="scientific">Arthrobacter halodurans</name>
    <dbReference type="NCBI Taxonomy" id="516699"/>
    <lineage>
        <taxon>Bacteria</taxon>
        <taxon>Bacillati</taxon>
        <taxon>Actinomycetota</taxon>
        <taxon>Actinomycetes</taxon>
        <taxon>Micrococcales</taxon>
        <taxon>Micrococcaceae</taxon>
        <taxon>Arthrobacter</taxon>
    </lineage>
</organism>
<feature type="domain" description="MaoC-like" evidence="2">
    <location>
        <begin position="10"/>
        <end position="95"/>
    </location>
</feature>
<dbReference type="InterPro" id="IPR029069">
    <property type="entry name" value="HotDog_dom_sf"/>
</dbReference>
<dbReference type="PANTHER" id="PTHR43841:SF3">
    <property type="entry name" value="(3R)-HYDROXYACYL-ACP DEHYDRATASE SUBUNIT HADB"/>
    <property type="match status" value="1"/>
</dbReference>
<evidence type="ECO:0000313" key="4">
    <source>
        <dbReference type="Proteomes" id="UP001575652"/>
    </source>
</evidence>
<evidence type="ECO:0000259" key="2">
    <source>
        <dbReference type="Pfam" id="PF01575"/>
    </source>
</evidence>
<dbReference type="InterPro" id="IPR002539">
    <property type="entry name" value="MaoC-like_dom"/>
</dbReference>
<keyword evidence="4" id="KW-1185">Reference proteome</keyword>
<evidence type="ECO:0000256" key="1">
    <source>
        <dbReference type="ARBA" id="ARBA00005254"/>
    </source>
</evidence>
<gene>
    <name evidence="3" type="ORF">ACETWP_05755</name>
</gene>
<dbReference type="InterPro" id="IPR003965">
    <property type="entry name" value="Fatty_acid_synthase"/>
</dbReference>